<evidence type="ECO:0000256" key="1">
    <source>
        <dbReference type="ARBA" id="ARBA00022692"/>
    </source>
</evidence>
<feature type="transmembrane region" description="Helical" evidence="4">
    <location>
        <begin position="253"/>
        <end position="275"/>
    </location>
</feature>
<dbReference type="PANTHER" id="PTHR23518:SF2">
    <property type="entry name" value="MAJOR FACILITATOR SUPERFAMILY TRANSPORTER"/>
    <property type="match status" value="1"/>
</dbReference>
<feature type="transmembrane region" description="Helical" evidence="4">
    <location>
        <begin position="107"/>
        <end position="129"/>
    </location>
</feature>
<dbReference type="InterPro" id="IPR011701">
    <property type="entry name" value="MFS"/>
</dbReference>
<keyword evidence="2 4" id="KW-1133">Transmembrane helix</keyword>
<feature type="transmembrane region" description="Helical" evidence="4">
    <location>
        <begin position="310"/>
        <end position="328"/>
    </location>
</feature>
<feature type="transmembrane region" description="Helical" evidence="4">
    <location>
        <begin position="17"/>
        <end position="35"/>
    </location>
</feature>
<evidence type="ECO:0000256" key="3">
    <source>
        <dbReference type="ARBA" id="ARBA00023136"/>
    </source>
</evidence>
<evidence type="ECO:0000256" key="4">
    <source>
        <dbReference type="SAM" id="Phobius"/>
    </source>
</evidence>
<keyword evidence="1 4" id="KW-0812">Transmembrane</keyword>
<feature type="transmembrane region" description="Helical" evidence="4">
    <location>
        <begin position="225"/>
        <end position="247"/>
    </location>
</feature>
<dbReference type="AlphaFoldDB" id="A0AAU7FA22"/>
<name>A0AAU7FA22_9NEIS</name>
<dbReference type="PANTHER" id="PTHR23518">
    <property type="entry name" value="C-METHYLTRANSFERASE"/>
    <property type="match status" value="1"/>
</dbReference>
<reference evidence="5" key="1">
    <citation type="submission" date="2024-05" db="EMBL/GenBank/DDBJ databases">
        <authorList>
            <person name="Yang L."/>
            <person name="Pan L."/>
        </authorList>
    </citation>
    <scope>NUCLEOTIDE SEQUENCE</scope>
    <source>
        <strain evidence="5">FCG-7</strain>
    </source>
</reference>
<proteinExistence type="predicted"/>
<dbReference type="InterPro" id="IPR036259">
    <property type="entry name" value="MFS_trans_sf"/>
</dbReference>
<dbReference type="RefSeq" id="WP_348945237.1">
    <property type="nucleotide sequence ID" value="NZ_CP157355.1"/>
</dbReference>
<sequence>MLTGPTTVGPVTEPARFLLYFVALSLIAGVGVGVAKVTTTLYAIELQSSNAQIGLISAAQMIGMLFMSIPVGLVLDSWGPLKLFITGTASAALIYCLIPAVPSPLFLLLGTALISFCMPSRFISLNAVFMQQLRQIGDAKAGWFRGSHMIGMFLIGPAIASAMVAALDFVWVYQLIGVSFAVTLLFAPKVLRAYQPRAISSAPVWSKVKQQFGLLRVHRGLQQGCLIEVLVNSSMMFFTAFIVVIAIRKFDLSASSAAGLITAQGSTFVFALMALGGLASRWGRIKVYRVAFGFCIASLAMLAVTPWAGLLWLGALSLGLSLGVLQAANMSRIAQIGEELGQGQVAGLMALVGPLGGFSGTVLGGLLGHWFDLQRVFLLFMTLFVVAGWYVCIRAARRICTNTILQGVSQ</sequence>
<feature type="transmembrane region" description="Helical" evidence="4">
    <location>
        <begin position="83"/>
        <end position="101"/>
    </location>
</feature>
<keyword evidence="3 4" id="KW-0472">Membrane</keyword>
<gene>
    <name evidence="5" type="ORF">ABHF33_01090</name>
</gene>
<dbReference type="GO" id="GO:0022857">
    <property type="term" value="F:transmembrane transporter activity"/>
    <property type="evidence" value="ECO:0007669"/>
    <property type="project" value="InterPro"/>
</dbReference>
<dbReference type="SUPFAM" id="SSF103473">
    <property type="entry name" value="MFS general substrate transporter"/>
    <property type="match status" value="1"/>
</dbReference>
<feature type="transmembrane region" description="Helical" evidence="4">
    <location>
        <begin position="55"/>
        <end position="76"/>
    </location>
</feature>
<dbReference type="Gene3D" id="1.20.1250.20">
    <property type="entry name" value="MFS general substrate transporter like domains"/>
    <property type="match status" value="2"/>
</dbReference>
<feature type="transmembrane region" description="Helical" evidence="4">
    <location>
        <begin position="377"/>
        <end position="396"/>
    </location>
</feature>
<dbReference type="EMBL" id="CP157355">
    <property type="protein sequence ID" value="XBM00910.1"/>
    <property type="molecule type" value="Genomic_DNA"/>
</dbReference>
<feature type="transmembrane region" description="Helical" evidence="4">
    <location>
        <begin position="149"/>
        <end position="167"/>
    </location>
</feature>
<feature type="transmembrane region" description="Helical" evidence="4">
    <location>
        <begin position="287"/>
        <end position="304"/>
    </location>
</feature>
<organism evidence="5">
    <name type="scientific">Chitinibacter mangrovi</name>
    <dbReference type="NCBI Taxonomy" id="3153927"/>
    <lineage>
        <taxon>Bacteria</taxon>
        <taxon>Pseudomonadati</taxon>
        <taxon>Pseudomonadota</taxon>
        <taxon>Betaproteobacteria</taxon>
        <taxon>Neisseriales</taxon>
        <taxon>Chitinibacteraceae</taxon>
        <taxon>Chitinibacter</taxon>
    </lineage>
</organism>
<feature type="transmembrane region" description="Helical" evidence="4">
    <location>
        <begin position="348"/>
        <end position="371"/>
    </location>
</feature>
<protein>
    <submittedName>
        <fullName evidence="5">MFS transporter</fullName>
    </submittedName>
</protein>
<dbReference type="KEGG" id="cmav:ABHF33_01090"/>
<evidence type="ECO:0000313" key="5">
    <source>
        <dbReference type="EMBL" id="XBM00910.1"/>
    </source>
</evidence>
<accession>A0AAU7FA22</accession>
<dbReference type="Pfam" id="PF07690">
    <property type="entry name" value="MFS_1"/>
    <property type="match status" value="1"/>
</dbReference>
<evidence type="ECO:0000256" key="2">
    <source>
        <dbReference type="ARBA" id="ARBA00022989"/>
    </source>
</evidence>
<feature type="transmembrane region" description="Helical" evidence="4">
    <location>
        <begin position="173"/>
        <end position="191"/>
    </location>
</feature>